<protein>
    <submittedName>
        <fullName evidence="6">Putative hemicentin-1-like</fullName>
    </submittedName>
</protein>
<evidence type="ECO:0000256" key="4">
    <source>
        <dbReference type="SAM" id="MobiDB-lite"/>
    </source>
</evidence>
<dbReference type="InterPro" id="IPR036179">
    <property type="entry name" value="Ig-like_dom_sf"/>
</dbReference>
<gene>
    <name evidence="6" type="ORF">C7M84_001283</name>
</gene>
<feature type="region of interest" description="Disordered" evidence="4">
    <location>
        <begin position="1837"/>
        <end position="1864"/>
    </location>
</feature>
<keyword evidence="7" id="KW-1185">Reference proteome</keyword>
<dbReference type="GO" id="GO:0007156">
    <property type="term" value="P:homophilic cell adhesion via plasma membrane adhesion molecules"/>
    <property type="evidence" value="ECO:0007669"/>
    <property type="project" value="TreeGrafter"/>
</dbReference>
<feature type="domain" description="Ig-like" evidence="5">
    <location>
        <begin position="124"/>
        <end position="214"/>
    </location>
</feature>
<evidence type="ECO:0000259" key="5">
    <source>
        <dbReference type="PROSITE" id="PS50835"/>
    </source>
</evidence>
<dbReference type="EMBL" id="QCYY01001167">
    <property type="protein sequence ID" value="ROT80011.1"/>
    <property type="molecule type" value="Genomic_DNA"/>
</dbReference>
<dbReference type="FunFam" id="2.60.40.10:FF:000032">
    <property type="entry name" value="palladin isoform X1"/>
    <property type="match status" value="5"/>
</dbReference>
<dbReference type="Gene3D" id="2.60.40.10">
    <property type="entry name" value="Immunoglobulins"/>
    <property type="match status" value="21"/>
</dbReference>
<feature type="domain" description="Ig-like" evidence="5">
    <location>
        <begin position="404"/>
        <end position="497"/>
    </location>
</feature>
<evidence type="ECO:0000256" key="1">
    <source>
        <dbReference type="ARBA" id="ARBA00022729"/>
    </source>
</evidence>
<dbReference type="PROSITE" id="PS50835">
    <property type="entry name" value="IG_LIKE"/>
    <property type="match status" value="20"/>
</dbReference>
<dbReference type="SMART" id="SM00409">
    <property type="entry name" value="IG"/>
    <property type="match status" value="21"/>
</dbReference>
<dbReference type="OrthoDB" id="6362922at2759"/>
<dbReference type="FunFam" id="2.60.40.10:FF:000503">
    <property type="entry name" value="Hemicentin 1"/>
    <property type="match status" value="4"/>
</dbReference>
<dbReference type="GO" id="GO:0005886">
    <property type="term" value="C:plasma membrane"/>
    <property type="evidence" value="ECO:0007669"/>
    <property type="project" value="TreeGrafter"/>
</dbReference>
<feature type="domain" description="Ig-like" evidence="5">
    <location>
        <begin position="1262"/>
        <end position="1355"/>
    </location>
</feature>
<feature type="domain" description="Ig-like" evidence="5">
    <location>
        <begin position="1454"/>
        <end position="1551"/>
    </location>
</feature>
<feature type="domain" description="Ig-like" evidence="5">
    <location>
        <begin position="1556"/>
        <end position="1635"/>
    </location>
</feature>
<dbReference type="InterPro" id="IPR013783">
    <property type="entry name" value="Ig-like_fold"/>
</dbReference>
<reference evidence="6 7" key="1">
    <citation type="submission" date="2018-04" db="EMBL/GenBank/DDBJ databases">
        <authorList>
            <person name="Zhang X."/>
            <person name="Yuan J."/>
            <person name="Li F."/>
            <person name="Xiang J."/>
        </authorList>
    </citation>
    <scope>NUCLEOTIDE SEQUENCE [LARGE SCALE GENOMIC DNA]</scope>
    <source>
        <tissue evidence="6">Muscle</tissue>
    </source>
</reference>
<feature type="domain" description="Ig-like" evidence="5">
    <location>
        <begin position="217"/>
        <end position="311"/>
    </location>
</feature>
<feature type="domain" description="Ig-like" evidence="5">
    <location>
        <begin position="698"/>
        <end position="794"/>
    </location>
</feature>
<keyword evidence="3" id="KW-0393">Immunoglobulin domain</keyword>
<feature type="domain" description="Ig-like" evidence="5">
    <location>
        <begin position="979"/>
        <end position="1069"/>
    </location>
</feature>
<evidence type="ECO:0000313" key="6">
    <source>
        <dbReference type="EMBL" id="ROT80011.1"/>
    </source>
</evidence>
<dbReference type="InterPro" id="IPR003598">
    <property type="entry name" value="Ig_sub2"/>
</dbReference>
<dbReference type="PANTHER" id="PTHR45080:SF8">
    <property type="entry name" value="IG-LIKE DOMAIN-CONTAINING PROTEIN"/>
    <property type="match status" value="1"/>
</dbReference>
<dbReference type="Proteomes" id="UP000283509">
    <property type="component" value="Unassembled WGS sequence"/>
</dbReference>
<feature type="domain" description="Ig-like" evidence="5">
    <location>
        <begin position="502"/>
        <end position="592"/>
    </location>
</feature>
<dbReference type="CDD" id="cd00096">
    <property type="entry name" value="Ig"/>
    <property type="match status" value="4"/>
</dbReference>
<dbReference type="SUPFAM" id="SSF48726">
    <property type="entry name" value="Immunoglobulin"/>
    <property type="match status" value="21"/>
</dbReference>
<feature type="domain" description="Ig-like" evidence="5">
    <location>
        <begin position="596"/>
        <end position="694"/>
    </location>
</feature>
<sequence length="2062" mass="220393">MVATMESEGRYDCMVTNAAGSAHKTVVVLISKPPEISPPGDETLAVSAGQDLKLPCEVKGHPEPEVSWRRNGLVLAEDERLVPAPGYLLMSAVTPDLAGNYTCSAINQAGNAHKTFVITVNYPPQVETVEETWPERSVVEGGRLSLPCPALANPTPTRDWTKDGVRLLPEEGLEILESGTVEVSRAEPKHSGSYRCTLTNFLGQAHIDYDVKVLIPPRVTQRHRPSAPIVVEGEDVVINCPVDAVPIPTITWLKDGVSIFSTKDRADMTHIVVENNGQTLYILEATVDDKGVYRCVAKNDAGVTELLFPLEVLVAPQFTEFFHNPDVTLHAGEELDLDCDVSGDPEPQVSWKRDGEPLYAHVSPGGRRVHVQHAKIGHAGHYTCTAVNTAGTTHRNFSVTVLKPPTMEEGGAGELTGVETVEGRDAKLWCRADGSPAPEIAWTKDRQFIAPLQEGKYSTQEEGQMLTIHKVTPESSGLYECTATNFVGTATRTFNLSVMTPPTIHDAGGGDVVTDVQVVSGREAILHCDVEGSPPPTITWLRDGRTLKPGPRVHFTGPYELLLTSVQAGDAGDYACLATNRAGTAEKQFDVRVIVPATIAEDEDGSPPMQEVLVDMPFSLFCPVEGTPQPRITWTKNAAPLDGLLGFHGLGGRVALGDGGRRLLVSEAVMQDTGTYMCAAENEGGRDTATYQVNVLAPPVIIQDKDTFRSAVEGDDVVLDCEVDGDPPPAIVWLQDGVSLQELFLPAITVHDVGRGKSELRIKSVSEFHAGSYTCIASSVAGSDEQTYVLRVVTPPRLEDPSAPTFVSVRASRPATLSCLIHASPDPQIFWFKNNMPLDEDDPNLHLGAGGRDLKLLQVTEVDAANYSCLAMNEAGSLSLNFTLEVHVPPRFTESVVGDVNAVAGEDVELFCPVHATPSPSVLWMRDSGIIQHSFTATDPRRLALQNVTKEDDGRYTCLATNEAGTIEQDFTLRVMVAPKLLDLDQPVVEKSVVLNRPVTITCFIVADPPPTITWLKDDHALSALHSGVSVDNHGRQVSITRARGADAGNYTCLATNAAGTTTLTTLLTVLTPPTWATGSELEEKVIGVAGESLDLFCDVTGTPTPTILWLKDGQIITPLLGSRNFTASDRLLHFNSLAQDDSGLYSCITSNAAGTAEYVFDVDVLAPPSLSYQPKTQHTVLVNRALSLDCPVEGNPEPEVKWFMDDQPVNPKGQFVRLTSQARQLHLLRVLSSSEGRVTCLATNAVGSLITNYTLDVLSPPVITPTPPTKKVRAREGDSVTLTCRIRGHPRPLVAWVGGQGMVLTEEEMARRGFDLQEDGESLVLKKVDGTHEGRYTCIASNTAGSAKETFSVQVLLTPVIQAPEQGTALGVVQGSSVTLSCIVDARPPATLSWQKNGQALDSSRDPFLHVTAGGESLSFLRVQPQHAANYTCVASSAAGQDSLTYDLNVNVPPVIIEDMVENVLGGGVGGDTMGIVGGEVDLECYTIGTPTPTLTWEKDDGGIELSDRITLLEDGQVLRLKSAVTEDSGRYTCTATSPSGSASRDFVVVIHSPPRIIPPRETNLEVVLHQPLALTCEAESSLTPAVSWSRHGRPVRAGGRELHLRRVREGDGGAFTCIVMNSAGQDTLTYTLTVQVPPVIQRANVRRQVVGVAGQSTDLLCEASGNPPPTLAWTRGNTLITPEHPHYQVMNGGAKLQVRELTREDTGVITCTATNPAGKDTLSYTLQVYVPPSVDEDAAKEMTVKEGNSVVLECPVTAFPAPSILWSVGGTVVGHGGRRNVDLGSDGRSLRIVRAGSENAGVYTCTASNTAGVLDVEVALRVLVPHRQGKWAWPAVGRRGGAGDRDGGGARGPPVHPAEGHADAHEALGRRAGARRARHTVVGNGEQLVITRAEEEDSGQYRCIAENPAGSATKVYQLVVQAAPRINVTALPPYVIVLSPGDTGSEILPADGRPRHSHVSASATSSEAQTLVLTCNPPPRRLWYQGSQALVSSSRVLVGTGGRDLTLVGVGPRDAGTYVCVAVNPAGEAQLSTAVVVVGECVEEMKAVRGGGEGFEFVEG</sequence>
<feature type="domain" description="Ig-like" evidence="5">
    <location>
        <begin position="796"/>
        <end position="885"/>
    </location>
</feature>
<feature type="domain" description="Ig-like" evidence="5">
    <location>
        <begin position="1734"/>
        <end position="1823"/>
    </location>
</feature>
<name>A0A3R7QII9_PENVA</name>
<proteinExistence type="predicted"/>
<evidence type="ECO:0000256" key="3">
    <source>
        <dbReference type="ARBA" id="ARBA00023319"/>
    </source>
</evidence>
<dbReference type="InterPro" id="IPR013098">
    <property type="entry name" value="Ig_I-set"/>
</dbReference>
<dbReference type="SMART" id="SM00408">
    <property type="entry name" value="IGc2"/>
    <property type="match status" value="21"/>
</dbReference>
<accession>A0A3R7QII9</accession>
<dbReference type="PANTHER" id="PTHR45080">
    <property type="entry name" value="CONTACTIN 5"/>
    <property type="match status" value="1"/>
</dbReference>
<keyword evidence="1" id="KW-0732">Signal</keyword>
<dbReference type="InterPro" id="IPR003599">
    <property type="entry name" value="Ig_sub"/>
</dbReference>
<evidence type="ECO:0000313" key="7">
    <source>
        <dbReference type="Proteomes" id="UP000283509"/>
    </source>
</evidence>
<dbReference type="InterPro" id="IPR007110">
    <property type="entry name" value="Ig-like_dom"/>
</dbReference>
<feature type="domain" description="Ig-like" evidence="5">
    <location>
        <begin position="890"/>
        <end position="974"/>
    </location>
</feature>
<evidence type="ECO:0000256" key="2">
    <source>
        <dbReference type="ARBA" id="ARBA00023157"/>
    </source>
</evidence>
<feature type="domain" description="Ig-like" evidence="5">
    <location>
        <begin position="1360"/>
        <end position="1452"/>
    </location>
</feature>
<dbReference type="Pfam" id="PF13927">
    <property type="entry name" value="Ig_3"/>
    <property type="match status" value="6"/>
</dbReference>
<feature type="domain" description="Ig-like" evidence="5">
    <location>
        <begin position="316"/>
        <end position="400"/>
    </location>
</feature>
<dbReference type="Pfam" id="PF07679">
    <property type="entry name" value="I-set"/>
    <property type="match status" value="15"/>
</dbReference>
<feature type="domain" description="Ig-like" evidence="5">
    <location>
        <begin position="1639"/>
        <end position="1725"/>
    </location>
</feature>
<reference evidence="6 7" key="2">
    <citation type="submission" date="2019-01" db="EMBL/GenBank/DDBJ databases">
        <title>The decoding of complex shrimp genome reveals the adaptation for benthos swimmer, frequently molting mechanism and breeding impact on genome.</title>
        <authorList>
            <person name="Sun Y."/>
            <person name="Gao Y."/>
            <person name="Yu Y."/>
        </authorList>
    </citation>
    <scope>NUCLEOTIDE SEQUENCE [LARGE SCALE GENOMIC DNA]</scope>
    <source>
        <tissue evidence="6">Muscle</tissue>
    </source>
</reference>
<organism evidence="6 7">
    <name type="scientific">Penaeus vannamei</name>
    <name type="common">Whiteleg shrimp</name>
    <name type="synonym">Litopenaeus vannamei</name>
    <dbReference type="NCBI Taxonomy" id="6689"/>
    <lineage>
        <taxon>Eukaryota</taxon>
        <taxon>Metazoa</taxon>
        <taxon>Ecdysozoa</taxon>
        <taxon>Arthropoda</taxon>
        <taxon>Crustacea</taxon>
        <taxon>Multicrustacea</taxon>
        <taxon>Malacostraca</taxon>
        <taxon>Eumalacostraca</taxon>
        <taxon>Eucarida</taxon>
        <taxon>Decapoda</taxon>
        <taxon>Dendrobranchiata</taxon>
        <taxon>Penaeoidea</taxon>
        <taxon>Penaeidae</taxon>
        <taxon>Penaeus</taxon>
    </lineage>
</organism>
<keyword evidence="2" id="KW-1015">Disulfide bond</keyword>
<dbReference type="STRING" id="6689.A0A3R7QII9"/>
<feature type="domain" description="Ig-like" evidence="5">
    <location>
        <begin position="1956"/>
        <end position="2034"/>
    </location>
</feature>
<dbReference type="InterPro" id="IPR050958">
    <property type="entry name" value="Cell_Adh-Cytoskel_Orgn"/>
</dbReference>
<comment type="caution">
    <text evidence="6">The sequence shown here is derived from an EMBL/GenBank/DDBJ whole genome shotgun (WGS) entry which is preliminary data.</text>
</comment>
<feature type="domain" description="Ig-like" evidence="5">
    <location>
        <begin position="1169"/>
        <end position="1257"/>
    </location>
</feature>
<feature type="domain" description="Ig-like" evidence="5">
    <location>
        <begin position="1074"/>
        <end position="1164"/>
    </location>
</feature>
<feature type="domain" description="Ig-like" evidence="5">
    <location>
        <begin position="34"/>
        <end position="119"/>
    </location>
</feature>
<dbReference type="FunFam" id="2.60.40.10:FF:000130">
    <property type="entry name" value="Hemicentin 1"/>
    <property type="match status" value="2"/>
</dbReference>